<dbReference type="SUPFAM" id="SSF52768">
    <property type="entry name" value="Arginase/deacetylase"/>
    <property type="match status" value="1"/>
</dbReference>
<dbReference type="GO" id="GO:0080008">
    <property type="term" value="C:Cul4-RING E3 ubiquitin ligase complex"/>
    <property type="evidence" value="ECO:0007669"/>
    <property type="project" value="TreeGrafter"/>
</dbReference>
<dbReference type="GO" id="GO:0006325">
    <property type="term" value="P:chromatin organization"/>
    <property type="evidence" value="ECO:0007669"/>
    <property type="project" value="UniProtKB-KW"/>
</dbReference>
<dbReference type="EMBL" id="JAUIZM010000008">
    <property type="protein sequence ID" value="KAK1368070.1"/>
    <property type="molecule type" value="Genomic_DNA"/>
</dbReference>
<dbReference type="InterPro" id="IPR023801">
    <property type="entry name" value="His_deacetylse_dom"/>
</dbReference>
<accession>A0AAD8MAA6</accession>
<dbReference type="InterPro" id="IPR001680">
    <property type="entry name" value="WD40_rpt"/>
</dbReference>
<comment type="caution">
    <text evidence="5">The sequence shown here is derived from an EMBL/GenBank/DDBJ whole genome shotgun (WGS) entry which is preliminary data.</text>
</comment>
<dbReference type="InterPro" id="IPR051859">
    <property type="entry name" value="DCAF"/>
</dbReference>
<dbReference type="PROSITE" id="PS50082">
    <property type="entry name" value="WD_REPEATS_2"/>
    <property type="match status" value="1"/>
</dbReference>
<reference evidence="5" key="2">
    <citation type="submission" date="2023-05" db="EMBL/GenBank/DDBJ databases">
        <authorList>
            <person name="Schelkunov M.I."/>
        </authorList>
    </citation>
    <scope>NUCLEOTIDE SEQUENCE</scope>
    <source>
        <strain evidence="5">Hsosn_3</strain>
        <tissue evidence="5">Leaf</tissue>
    </source>
</reference>
<dbReference type="InterPro" id="IPR037138">
    <property type="entry name" value="His_deacetylse_dom_sf"/>
</dbReference>
<dbReference type="SUPFAM" id="SSF50978">
    <property type="entry name" value="WD40 repeat-like"/>
    <property type="match status" value="1"/>
</dbReference>
<feature type="repeat" description="WD" evidence="3">
    <location>
        <begin position="178"/>
        <end position="212"/>
    </location>
</feature>
<evidence type="ECO:0000256" key="2">
    <source>
        <dbReference type="ARBA" id="ARBA00022853"/>
    </source>
</evidence>
<dbReference type="PROSITE" id="PS50294">
    <property type="entry name" value="WD_REPEATS_REGION"/>
    <property type="match status" value="1"/>
</dbReference>
<sequence length="234" mass="27004">MKLQTHIQLTHFIQLTILRIDLLILEPYPSSHLETLVHQFDLFDIAINWAGCLHHAKKSEASGFCYVNDIVLGILELLKRHRAEHLVGEVVHGELYQAMRKKLRYVVEEIKTELEQDVRRHLGHELGSKPMNNICNSLPQIWYVTTFASFLNGHWTNDGLCKVWDRRLIKNEQAYGVLVGHQEGVTSIDSRGDGSHLISYAIDQTIKLWDIRKMSSNLPPGNIWIYMRKRGANC</sequence>
<name>A0AAD8MAA6_9APIA</name>
<dbReference type="PANTHER" id="PTHR19847:SF7">
    <property type="entry name" value="DDB1- AND CUL4-ASSOCIATED FACTOR 11"/>
    <property type="match status" value="1"/>
</dbReference>
<dbReference type="GO" id="GO:0043161">
    <property type="term" value="P:proteasome-mediated ubiquitin-dependent protein catabolic process"/>
    <property type="evidence" value="ECO:0007669"/>
    <property type="project" value="TreeGrafter"/>
</dbReference>
<dbReference type="Proteomes" id="UP001237642">
    <property type="component" value="Unassembled WGS sequence"/>
</dbReference>
<proteinExistence type="predicted"/>
<dbReference type="Pfam" id="PF00400">
    <property type="entry name" value="WD40"/>
    <property type="match status" value="1"/>
</dbReference>
<dbReference type="InterPro" id="IPR036322">
    <property type="entry name" value="WD40_repeat_dom_sf"/>
</dbReference>
<reference evidence="5" key="1">
    <citation type="submission" date="2023-02" db="EMBL/GenBank/DDBJ databases">
        <title>Genome of toxic invasive species Heracleum sosnowskyi carries increased number of genes despite the absence of recent whole-genome duplications.</title>
        <authorList>
            <person name="Schelkunov M."/>
            <person name="Shtratnikova V."/>
            <person name="Makarenko M."/>
            <person name="Klepikova A."/>
            <person name="Omelchenko D."/>
            <person name="Novikova G."/>
            <person name="Obukhova E."/>
            <person name="Bogdanov V."/>
            <person name="Penin A."/>
            <person name="Logacheva M."/>
        </authorList>
    </citation>
    <scope>NUCLEOTIDE SEQUENCE</scope>
    <source>
        <strain evidence="5">Hsosn_3</strain>
        <tissue evidence="5">Leaf</tissue>
    </source>
</reference>
<evidence type="ECO:0000256" key="3">
    <source>
        <dbReference type="PROSITE-ProRule" id="PRU00221"/>
    </source>
</evidence>
<dbReference type="InterPro" id="IPR015943">
    <property type="entry name" value="WD40/YVTN_repeat-like_dom_sf"/>
</dbReference>
<evidence type="ECO:0000313" key="5">
    <source>
        <dbReference type="EMBL" id="KAK1368070.1"/>
    </source>
</evidence>
<keyword evidence="1" id="KW-0678">Repressor</keyword>
<evidence type="ECO:0000256" key="1">
    <source>
        <dbReference type="ARBA" id="ARBA00022491"/>
    </source>
</evidence>
<evidence type="ECO:0000313" key="6">
    <source>
        <dbReference type="Proteomes" id="UP001237642"/>
    </source>
</evidence>
<keyword evidence="3" id="KW-0853">WD repeat</keyword>
<evidence type="ECO:0000259" key="4">
    <source>
        <dbReference type="Pfam" id="PF00850"/>
    </source>
</evidence>
<dbReference type="Pfam" id="PF00850">
    <property type="entry name" value="Hist_deacetyl"/>
    <property type="match status" value="1"/>
</dbReference>
<protein>
    <recommendedName>
        <fullName evidence="4">Histone deacetylase domain-containing protein</fullName>
    </recommendedName>
</protein>
<dbReference type="Gene3D" id="3.40.800.20">
    <property type="entry name" value="Histone deacetylase domain"/>
    <property type="match status" value="1"/>
</dbReference>
<keyword evidence="2" id="KW-0156">Chromatin regulator</keyword>
<dbReference type="SMART" id="SM00320">
    <property type="entry name" value="WD40"/>
    <property type="match status" value="1"/>
</dbReference>
<dbReference type="PANTHER" id="PTHR19847">
    <property type="entry name" value="DDB1- AND CUL4-ASSOCIATED FACTOR 11"/>
    <property type="match status" value="1"/>
</dbReference>
<keyword evidence="6" id="KW-1185">Reference proteome</keyword>
<organism evidence="5 6">
    <name type="scientific">Heracleum sosnowskyi</name>
    <dbReference type="NCBI Taxonomy" id="360622"/>
    <lineage>
        <taxon>Eukaryota</taxon>
        <taxon>Viridiplantae</taxon>
        <taxon>Streptophyta</taxon>
        <taxon>Embryophyta</taxon>
        <taxon>Tracheophyta</taxon>
        <taxon>Spermatophyta</taxon>
        <taxon>Magnoliopsida</taxon>
        <taxon>eudicotyledons</taxon>
        <taxon>Gunneridae</taxon>
        <taxon>Pentapetalae</taxon>
        <taxon>asterids</taxon>
        <taxon>campanulids</taxon>
        <taxon>Apiales</taxon>
        <taxon>Apiaceae</taxon>
        <taxon>Apioideae</taxon>
        <taxon>apioid superclade</taxon>
        <taxon>Tordylieae</taxon>
        <taxon>Tordyliinae</taxon>
        <taxon>Heracleum</taxon>
    </lineage>
</organism>
<dbReference type="InterPro" id="IPR023696">
    <property type="entry name" value="Ureohydrolase_dom_sf"/>
</dbReference>
<dbReference type="Gene3D" id="2.130.10.10">
    <property type="entry name" value="YVTN repeat-like/Quinoprotein amine dehydrogenase"/>
    <property type="match status" value="1"/>
</dbReference>
<dbReference type="AlphaFoldDB" id="A0AAD8MAA6"/>
<feature type="domain" description="Histone deacetylase" evidence="4">
    <location>
        <begin position="45"/>
        <end position="83"/>
    </location>
</feature>
<gene>
    <name evidence="5" type="ORF">POM88_034162</name>
</gene>